<dbReference type="Gene3D" id="3.40.50.1820">
    <property type="entry name" value="alpha/beta hydrolase"/>
    <property type="match status" value="1"/>
</dbReference>
<proteinExistence type="predicted"/>
<organism evidence="2 3">
    <name type="scientific">Pseudaminobacter soli</name>
    <name type="common">ex Zhang et al. 2022</name>
    <dbReference type="NCBI Taxonomy" id="2831468"/>
    <lineage>
        <taxon>Bacteria</taxon>
        <taxon>Pseudomonadati</taxon>
        <taxon>Pseudomonadota</taxon>
        <taxon>Alphaproteobacteria</taxon>
        <taxon>Hyphomicrobiales</taxon>
        <taxon>Phyllobacteriaceae</taxon>
        <taxon>Pseudaminobacter</taxon>
    </lineage>
</organism>
<reference evidence="2" key="1">
    <citation type="submission" date="2021-04" db="EMBL/GenBank/DDBJ databases">
        <title>Pseudaminobacter soli sp. nov., isolated from paddy soil contaminated by heavy metals.</title>
        <authorList>
            <person name="Zhang K."/>
        </authorList>
    </citation>
    <scope>NUCLEOTIDE SEQUENCE</scope>
    <source>
        <strain evidence="2">19-2017</strain>
    </source>
</reference>
<dbReference type="Proteomes" id="UP000680348">
    <property type="component" value="Unassembled WGS sequence"/>
</dbReference>
<dbReference type="EMBL" id="JAGWCR010000021">
    <property type="protein sequence ID" value="MBS3652208.1"/>
    <property type="molecule type" value="Genomic_DNA"/>
</dbReference>
<keyword evidence="3" id="KW-1185">Reference proteome</keyword>
<dbReference type="SUPFAM" id="SSF53474">
    <property type="entry name" value="alpha/beta-Hydrolases"/>
    <property type="match status" value="1"/>
</dbReference>
<dbReference type="PRINTS" id="PR00111">
    <property type="entry name" value="ABHYDROLASE"/>
</dbReference>
<evidence type="ECO:0000313" key="2">
    <source>
        <dbReference type="EMBL" id="MBS3652208.1"/>
    </source>
</evidence>
<dbReference type="InterPro" id="IPR029058">
    <property type="entry name" value="AB_hydrolase_fold"/>
</dbReference>
<dbReference type="PANTHER" id="PTHR46438">
    <property type="entry name" value="ALPHA/BETA-HYDROLASES SUPERFAMILY PROTEIN"/>
    <property type="match status" value="1"/>
</dbReference>
<comment type="caution">
    <text evidence="2">The sequence shown here is derived from an EMBL/GenBank/DDBJ whole genome shotgun (WGS) entry which is preliminary data.</text>
</comment>
<dbReference type="InterPro" id="IPR000639">
    <property type="entry name" value="Epox_hydrolase-like"/>
</dbReference>
<accession>A0A942E6U7</accession>
<feature type="domain" description="AB hydrolase-1" evidence="1">
    <location>
        <begin position="58"/>
        <end position="299"/>
    </location>
</feature>
<name>A0A942E6U7_9HYPH</name>
<protein>
    <submittedName>
        <fullName evidence="2">Alpha/beta fold hydrolase</fullName>
    </submittedName>
</protein>
<evidence type="ECO:0000259" key="1">
    <source>
        <dbReference type="Pfam" id="PF00561"/>
    </source>
</evidence>
<dbReference type="PANTHER" id="PTHR46438:SF11">
    <property type="entry name" value="LIPASE-RELATED"/>
    <property type="match status" value="1"/>
</dbReference>
<dbReference type="InterPro" id="IPR000073">
    <property type="entry name" value="AB_hydrolase_1"/>
</dbReference>
<keyword evidence="2" id="KW-0378">Hydrolase</keyword>
<dbReference type="Pfam" id="PF00561">
    <property type="entry name" value="Abhydrolase_1"/>
    <property type="match status" value="1"/>
</dbReference>
<dbReference type="AlphaFoldDB" id="A0A942E6U7"/>
<sequence>MIGWAVAALLTVSLLVLAYFVFQTRRLAASAEKQVPANGHFVAIRGNRIHYVEAGQGPPILFVHGLGGQLHHFRHTLFDQLAGDYRVIALDRPGSGYSVRARSASGRLGEQAAVIAEFIDALSLERPLVVGHSLGGAVALATALDHPDKVGALALLSPLTHEQESIPPAFQPMLIRSALKRKFLAHTMAIPLALKHAPQTLAFVFGPQATPDDFIIGAGGILGLRPAHFEATVADFVALEHELGRYEARLEELRMPVGVLFGTADQLISHEQHALPLAGRIRDFELELVEGVGHMPQFVVPDRVEDFIRRMAAKAFSHRSVLTTGH</sequence>
<dbReference type="PRINTS" id="PR00412">
    <property type="entry name" value="EPOXHYDRLASE"/>
</dbReference>
<gene>
    <name evidence="2" type="ORF">KEU06_26795</name>
</gene>
<dbReference type="GO" id="GO:0016787">
    <property type="term" value="F:hydrolase activity"/>
    <property type="evidence" value="ECO:0007669"/>
    <property type="project" value="UniProtKB-KW"/>
</dbReference>
<evidence type="ECO:0000313" key="3">
    <source>
        <dbReference type="Proteomes" id="UP000680348"/>
    </source>
</evidence>